<dbReference type="OrthoDB" id="4021257at2"/>
<accession>A0A1I2G6K0</accession>
<protein>
    <submittedName>
        <fullName evidence="1">Uncharacterized protein</fullName>
    </submittedName>
</protein>
<dbReference type="AlphaFoldDB" id="A0A1I2G6K0"/>
<dbReference type="EMBL" id="FONV01000006">
    <property type="protein sequence ID" value="SFF12241.1"/>
    <property type="molecule type" value="Genomic_DNA"/>
</dbReference>
<sequence length="270" mass="28173">MSGSGLTEARIRRELDDAWSRTVLVQVVAGGENGGPIDDRELLAEIDEPGAVGEVRALTTTGRFSGDICRCHGGPTIVLRDGEGEVVLHAGIHGFGSISWDRSRFRNDLDVSDPTALHLLLARHGVPHQLALFWAPLTAHLKSRRAGKADPAAQPVLAEFSGRRAGDVPADRIEDARQRLAAAIPAPADRAAALLSWLGGLPAPGEALLGGGAVARALLADFSPADLVAAVTGADSAHAVMGVINLAMHGDDDPALAAAVAPILRRLLRR</sequence>
<reference evidence="1 2" key="1">
    <citation type="submission" date="2016-10" db="EMBL/GenBank/DDBJ databases">
        <authorList>
            <person name="de Groot N.N."/>
        </authorList>
    </citation>
    <scope>NUCLEOTIDE SEQUENCE [LARGE SCALE GENOMIC DNA]</scope>
    <source>
        <strain evidence="1 2">DSM 43019</strain>
    </source>
</reference>
<evidence type="ECO:0000313" key="1">
    <source>
        <dbReference type="EMBL" id="SFF12241.1"/>
    </source>
</evidence>
<dbReference type="STRING" id="35752.SAMN05421541_106199"/>
<gene>
    <name evidence="1" type="ORF">SAMN05421541_106199</name>
</gene>
<dbReference type="Proteomes" id="UP000199645">
    <property type="component" value="Unassembled WGS sequence"/>
</dbReference>
<organism evidence="1 2">
    <name type="scientific">Actinoplanes philippinensis</name>
    <dbReference type="NCBI Taxonomy" id="35752"/>
    <lineage>
        <taxon>Bacteria</taxon>
        <taxon>Bacillati</taxon>
        <taxon>Actinomycetota</taxon>
        <taxon>Actinomycetes</taxon>
        <taxon>Micromonosporales</taxon>
        <taxon>Micromonosporaceae</taxon>
        <taxon>Actinoplanes</taxon>
    </lineage>
</organism>
<evidence type="ECO:0000313" key="2">
    <source>
        <dbReference type="Proteomes" id="UP000199645"/>
    </source>
</evidence>
<name>A0A1I2G6K0_9ACTN</name>
<keyword evidence="2" id="KW-1185">Reference proteome</keyword>
<proteinExistence type="predicted"/>
<dbReference type="RefSeq" id="WP_143133794.1">
    <property type="nucleotide sequence ID" value="NZ_BOMT01000023.1"/>
</dbReference>